<name>A0ABU5RWT3_9CYAN</name>
<comment type="subunit">
    <text evidence="9">This enzyme consists of two polypeptide chains, which are synthesized in precursor form from a single polypeptide.</text>
</comment>
<evidence type="ECO:0000256" key="1">
    <source>
        <dbReference type="ARBA" id="ARBA00001049"/>
    </source>
</evidence>
<comment type="pathway">
    <text evidence="9">Sulfur metabolism; glutathione metabolism.</text>
</comment>
<organism evidence="10 11">
    <name type="scientific">Cyanobium gracile UHCC 0139</name>
    <dbReference type="NCBI Taxonomy" id="3110308"/>
    <lineage>
        <taxon>Bacteria</taxon>
        <taxon>Bacillati</taxon>
        <taxon>Cyanobacteriota</taxon>
        <taxon>Cyanophyceae</taxon>
        <taxon>Synechococcales</taxon>
        <taxon>Prochlorococcaceae</taxon>
        <taxon>Cyanobium</taxon>
    </lineage>
</organism>
<evidence type="ECO:0000256" key="2">
    <source>
        <dbReference type="ARBA" id="ARBA00001089"/>
    </source>
</evidence>
<sequence length="607" mass="62339">MSAVRRGAAGAVLLLVGWGAVPLARAQAVAPAASESNVLLEGEQRSRPQWSARGLVAAQEPLASAAGAAILRQGGNAVDGAVATAFALAVTLPQAGNLGGGGFLLLWLPGPSPARQRGCLAEAPAGTQAAGPELAIGGGTAVAVNFRETAPAAATATMFLGPDGQVDRARATRSLLSTAVPGSVAGLALAQRCYGRLPLQVVMAPAIRLAAQGFPVSRELSDSLAAAAPRLQADPVSRRLFLPPPVPGTVLRQGELAASLRRIAAEGERGFYAGPAADALVGAMERGGGLITHADLRAYRARLVRPLRGEFRGHPVLSMPPPGGGLTLLQLLGILEPFDLAATGLNSAASLHVMAEAMNLAYRDRNALLGDPDQVPVPVERLLSPAHLDGLRRRIDPQRHTPAPALEAAAATEGTNTTHLSVADRQGGLAALTTTLNFPYGNGISVPGMGFLLNNEMDDFSSLPGSANAFGLRQGSANAIAPGRRPLSSMAPTLVFRPDGRPWIATGSPGGSRIITTILQVLLNRIVHGLNLAGAVAAPRIHSQLWPDRIDAEEGLSPDSRRLLEAMGHSVRRAPAMGAANSVEVLVEGGSLGTVDPRRAEGPAAAE</sequence>
<keyword evidence="6 9" id="KW-0865">Zymogen</keyword>
<dbReference type="InterPro" id="IPR043137">
    <property type="entry name" value="GGT_ssub_C"/>
</dbReference>
<comment type="catalytic activity">
    <reaction evidence="1 9">
        <text>an S-substituted glutathione + H2O = an S-substituted L-cysteinylglycine + L-glutamate</text>
        <dbReference type="Rhea" id="RHEA:59468"/>
        <dbReference type="ChEBI" id="CHEBI:15377"/>
        <dbReference type="ChEBI" id="CHEBI:29985"/>
        <dbReference type="ChEBI" id="CHEBI:90779"/>
        <dbReference type="ChEBI" id="CHEBI:143103"/>
        <dbReference type="EC" id="3.4.19.13"/>
    </reaction>
</comment>
<comment type="catalytic activity">
    <reaction evidence="8 9">
        <text>an N-terminal (5-L-glutamyl)-[peptide] + an alpha-amino acid = 5-L-glutamyl amino acid + an N-terminal L-alpha-aminoacyl-[peptide]</text>
        <dbReference type="Rhea" id="RHEA:23904"/>
        <dbReference type="Rhea" id="RHEA-COMP:9780"/>
        <dbReference type="Rhea" id="RHEA-COMP:9795"/>
        <dbReference type="ChEBI" id="CHEBI:77644"/>
        <dbReference type="ChEBI" id="CHEBI:78597"/>
        <dbReference type="ChEBI" id="CHEBI:78599"/>
        <dbReference type="ChEBI" id="CHEBI:78608"/>
        <dbReference type="EC" id="2.3.2.2"/>
    </reaction>
</comment>
<gene>
    <name evidence="10" type="primary">ggt</name>
    <name evidence="10" type="ORF">VB738_13320</name>
</gene>
<dbReference type="Gene3D" id="3.60.20.40">
    <property type="match status" value="1"/>
</dbReference>
<evidence type="ECO:0000256" key="7">
    <source>
        <dbReference type="ARBA" id="ARBA00023315"/>
    </source>
</evidence>
<evidence type="ECO:0000256" key="8">
    <source>
        <dbReference type="ARBA" id="ARBA00047417"/>
    </source>
</evidence>
<keyword evidence="9" id="KW-0317">Glutathione biosynthesis</keyword>
<evidence type="ECO:0000256" key="4">
    <source>
        <dbReference type="ARBA" id="ARBA00022679"/>
    </source>
</evidence>
<dbReference type="SUPFAM" id="SSF56235">
    <property type="entry name" value="N-terminal nucleophile aminohydrolases (Ntn hydrolases)"/>
    <property type="match status" value="1"/>
</dbReference>
<evidence type="ECO:0000313" key="11">
    <source>
        <dbReference type="Proteomes" id="UP001304461"/>
    </source>
</evidence>
<dbReference type="Pfam" id="PF01019">
    <property type="entry name" value="G_glu_transpept"/>
    <property type="match status" value="2"/>
</dbReference>
<comment type="caution">
    <text evidence="10">The sequence shown here is derived from an EMBL/GenBank/DDBJ whole genome shotgun (WGS) entry which is preliminary data.</text>
</comment>
<dbReference type="EC" id="2.3.2.2" evidence="9"/>
<dbReference type="RefSeq" id="WP_323306200.1">
    <property type="nucleotide sequence ID" value="NZ_JAYGHX010000009.1"/>
</dbReference>
<keyword evidence="11" id="KW-1185">Reference proteome</keyword>
<dbReference type="PRINTS" id="PR01210">
    <property type="entry name" value="GGTRANSPTASE"/>
</dbReference>
<keyword evidence="4 9" id="KW-0808">Transferase</keyword>
<dbReference type="PANTHER" id="PTHR43199:SF1">
    <property type="entry name" value="GLUTATHIONE HYDROLASE PROENZYME"/>
    <property type="match status" value="1"/>
</dbReference>
<evidence type="ECO:0000313" key="10">
    <source>
        <dbReference type="EMBL" id="MEA5392239.1"/>
    </source>
</evidence>
<dbReference type="GO" id="GO:0103068">
    <property type="term" value="F:leukotriene C4 gamma-glutamyl transferase activity"/>
    <property type="evidence" value="ECO:0007669"/>
    <property type="project" value="UniProtKB-EC"/>
</dbReference>
<keyword evidence="5 9" id="KW-0378">Hydrolase</keyword>
<evidence type="ECO:0000256" key="6">
    <source>
        <dbReference type="ARBA" id="ARBA00023145"/>
    </source>
</evidence>
<comment type="similarity">
    <text evidence="3 9">Belongs to the gamma-glutamyltransferase family.</text>
</comment>
<dbReference type="Proteomes" id="UP001304461">
    <property type="component" value="Unassembled WGS sequence"/>
</dbReference>
<dbReference type="InterPro" id="IPR029055">
    <property type="entry name" value="Ntn_hydrolases_N"/>
</dbReference>
<reference evidence="10 11" key="1">
    <citation type="submission" date="2023-12" db="EMBL/GenBank/DDBJ databases">
        <title>Baltic Sea Cyanobacteria.</title>
        <authorList>
            <person name="Delbaje E."/>
            <person name="Fewer D.P."/>
            <person name="Shishido T.K."/>
        </authorList>
    </citation>
    <scope>NUCLEOTIDE SEQUENCE [LARGE SCALE GENOMIC DNA]</scope>
    <source>
        <strain evidence="10 11">UHCC 0139</strain>
    </source>
</reference>
<accession>A0ABU5RWT3</accession>
<dbReference type="Gene3D" id="1.10.246.130">
    <property type="match status" value="1"/>
</dbReference>
<evidence type="ECO:0000256" key="5">
    <source>
        <dbReference type="ARBA" id="ARBA00022801"/>
    </source>
</evidence>
<comment type="catalytic activity">
    <reaction evidence="2 9">
        <text>glutathione + H2O = L-cysteinylglycine + L-glutamate</text>
        <dbReference type="Rhea" id="RHEA:28807"/>
        <dbReference type="ChEBI" id="CHEBI:15377"/>
        <dbReference type="ChEBI" id="CHEBI:29985"/>
        <dbReference type="ChEBI" id="CHEBI:57925"/>
        <dbReference type="ChEBI" id="CHEBI:61694"/>
        <dbReference type="EC" id="3.4.19.13"/>
    </reaction>
</comment>
<evidence type="ECO:0000256" key="3">
    <source>
        <dbReference type="ARBA" id="ARBA00009381"/>
    </source>
</evidence>
<comment type="PTM">
    <text evidence="9">Cleaved by autocatalysis into a large and a small subunit.</text>
</comment>
<dbReference type="InterPro" id="IPR051792">
    <property type="entry name" value="GGT_bact"/>
</dbReference>
<dbReference type="PANTHER" id="PTHR43199">
    <property type="entry name" value="GLUTATHIONE HYDROLASE"/>
    <property type="match status" value="1"/>
</dbReference>
<dbReference type="InterPro" id="IPR043138">
    <property type="entry name" value="GGT_lsub"/>
</dbReference>
<proteinExistence type="inferred from homology"/>
<evidence type="ECO:0000256" key="9">
    <source>
        <dbReference type="RuleBase" id="RU368036"/>
    </source>
</evidence>
<dbReference type="InterPro" id="IPR000101">
    <property type="entry name" value="GGT_peptidase"/>
</dbReference>
<dbReference type="EC" id="3.4.19.13" evidence="9"/>
<keyword evidence="7 9" id="KW-0012">Acyltransferase</keyword>
<protein>
    <recommendedName>
        <fullName evidence="9">Glutathione hydrolase proenzyme</fullName>
        <ecNumber evidence="9">2.3.2.2</ecNumber>
        <ecNumber evidence="9">3.4.19.13</ecNumber>
    </recommendedName>
    <component>
        <recommendedName>
            <fullName evidence="9">Glutathione hydrolase large chain</fullName>
        </recommendedName>
    </component>
    <component>
        <recommendedName>
            <fullName evidence="9">Glutathione hydrolase small chain</fullName>
        </recommendedName>
    </component>
</protein>
<dbReference type="EMBL" id="JAYGHX010000009">
    <property type="protein sequence ID" value="MEA5392239.1"/>
    <property type="molecule type" value="Genomic_DNA"/>
</dbReference>
<dbReference type="NCBIfam" id="TIGR00066">
    <property type="entry name" value="g_glut_trans"/>
    <property type="match status" value="1"/>
</dbReference>